<dbReference type="InterPro" id="IPR029063">
    <property type="entry name" value="SAM-dependent_MTases_sf"/>
</dbReference>
<protein>
    <recommendedName>
        <fullName evidence="4">Methyltransferase</fullName>
    </recommendedName>
</protein>
<keyword evidence="3" id="KW-1185">Reference proteome</keyword>
<accession>A0A1Q8CX30</accession>
<evidence type="ECO:0008006" key="4">
    <source>
        <dbReference type="Google" id="ProtNLM"/>
    </source>
</evidence>
<dbReference type="STRING" id="1912961.BU204_03320"/>
<dbReference type="OrthoDB" id="3516042at2"/>
<name>A0A1Q8CX30_9PSEU</name>
<dbReference type="EMBL" id="MSIE01000004">
    <property type="protein sequence ID" value="OLF18905.1"/>
    <property type="molecule type" value="Genomic_DNA"/>
</dbReference>
<dbReference type="AlphaFoldDB" id="A0A1Q8CX30"/>
<feature type="compositionally biased region" description="Basic and acidic residues" evidence="1">
    <location>
        <begin position="243"/>
        <end position="257"/>
    </location>
</feature>
<sequence length="266" mass="29993">MSQQTHWVPTSVDLEKASAARMYDYLLGGNHNFAVDRDFIQQLMRLQPEIKRYALTNRSFMRRAVLYLMDQGIRQFLDLGSGIPTVGNVHEIAQAVDPTSRVVYVDNEHVAVAHSQLLLEDNENAAMVHADITKPLLVLQDPVTRKLLDFDQPIGVLAVTIGHYILDEQDPEGVYAAYRDAVAPGSYLTITHLTDDYLKVDELAEAMTRSQNRIAARTRDQVRAFFGDFELVEPGLVTTSRWRPERPEDVQPGKEDGLYAGVARKN</sequence>
<evidence type="ECO:0000256" key="1">
    <source>
        <dbReference type="SAM" id="MobiDB-lite"/>
    </source>
</evidence>
<gene>
    <name evidence="2" type="ORF">BU204_03320</name>
</gene>
<feature type="region of interest" description="Disordered" evidence="1">
    <location>
        <begin position="243"/>
        <end position="266"/>
    </location>
</feature>
<dbReference type="InterPro" id="IPR006764">
    <property type="entry name" value="SAM_dep_MeTrfase_SAV2177_type"/>
</dbReference>
<dbReference type="Gene3D" id="3.40.50.150">
    <property type="entry name" value="Vaccinia Virus protein VP39"/>
    <property type="match status" value="1"/>
</dbReference>
<reference evidence="2 3" key="1">
    <citation type="submission" date="2016-12" db="EMBL/GenBank/DDBJ databases">
        <title>The draft genome sequence of Actinophytocola sp. 11-183.</title>
        <authorList>
            <person name="Wang W."/>
            <person name="Yuan L."/>
        </authorList>
    </citation>
    <scope>NUCLEOTIDE SEQUENCE [LARGE SCALE GENOMIC DNA]</scope>
    <source>
        <strain evidence="2 3">11-183</strain>
    </source>
</reference>
<dbReference type="RefSeq" id="WP_075124029.1">
    <property type="nucleotide sequence ID" value="NZ_MSIE01000004.1"/>
</dbReference>
<dbReference type="Proteomes" id="UP000185596">
    <property type="component" value="Unassembled WGS sequence"/>
</dbReference>
<dbReference type="PIRSF" id="PIRSF017393">
    <property type="entry name" value="MTase_SAV2177"/>
    <property type="match status" value="1"/>
</dbReference>
<evidence type="ECO:0000313" key="2">
    <source>
        <dbReference type="EMBL" id="OLF18905.1"/>
    </source>
</evidence>
<dbReference type="Pfam" id="PF04672">
    <property type="entry name" value="Methyltransf_19"/>
    <property type="match status" value="1"/>
</dbReference>
<dbReference type="SUPFAM" id="SSF53335">
    <property type="entry name" value="S-adenosyl-L-methionine-dependent methyltransferases"/>
    <property type="match status" value="1"/>
</dbReference>
<comment type="caution">
    <text evidence="2">The sequence shown here is derived from an EMBL/GenBank/DDBJ whole genome shotgun (WGS) entry which is preliminary data.</text>
</comment>
<evidence type="ECO:0000313" key="3">
    <source>
        <dbReference type="Proteomes" id="UP000185596"/>
    </source>
</evidence>
<organism evidence="2 3">
    <name type="scientific">Actinophytocola xanthii</name>
    <dbReference type="NCBI Taxonomy" id="1912961"/>
    <lineage>
        <taxon>Bacteria</taxon>
        <taxon>Bacillati</taxon>
        <taxon>Actinomycetota</taxon>
        <taxon>Actinomycetes</taxon>
        <taxon>Pseudonocardiales</taxon>
        <taxon>Pseudonocardiaceae</taxon>
    </lineage>
</organism>
<proteinExistence type="predicted"/>